<proteinExistence type="predicted"/>
<dbReference type="KEGG" id="gaw:V144x_52260"/>
<dbReference type="Proteomes" id="UP000318704">
    <property type="component" value="Chromosome"/>
</dbReference>
<evidence type="ECO:0000313" key="1">
    <source>
        <dbReference type="EMBL" id="QDT99713.1"/>
    </source>
</evidence>
<organism evidence="1 2">
    <name type="scientific">Gimesia aquarii</name>
    <dbReference type="NCBI Taxonomy" id="2527964"/>
    <lineage>
        <taxon>Bacteria</taxon>
        <taxon>Pseudomonadati</taxon>
        <taxon>Planctomycetota</taxon>
        <taxon>Planctomycetia</taxon>
        <taxon>Planctomycetales</taxon>
        <taxon>Planctomycetaceae</taxon>
        <taxon>Gimesia</taxon>
    </lineage>
</organism>
<name>A0A517W385_9PLAN</name>
<gene>
    <name evidence="1" type="ORF">V144x_52260</name>
</gene>
<evidence type="ECO:0000313" key="2">
    <source>
        <dbReference type="Proteomes" id="UP000318704"/>
    </source>
</evidence>
<reference evidence="1 2" key="1">
    <citation type="submission" date="2019-03" db="EMBL/GenBank/DDBJ databases">
        <title>Deep-cultivation of Planctomycetes and their phenomic and genomic characterization uncovers novel biology.</title>
        <authorList>
            <person name="Wiegand S."/>
            <person name="Jogler M."/>
            <person name="Boedeker C."/>
            <person name="Pinto D."/>
            <person name="Vollmers J."/>
            <person name="Rivas-Marin E."/>
            <person name="Kohn T."/>
            <person name="Peeters S.H."/>
            <person name="Heuer A."/>
            <person name="Rast P."/>
            <person name="Oberbeckmann S."/>
            <person name="Bunk B."/>
            <person name="Jeske O."/>
            <person name="Meyerdierks A."/>
            <person name="Storesund J.E."/>
            <person name="Kallscheuer N."/>
            <person name="Luecker S."/>
            <person name="Lage O.M."/>
            <person name="Pohl T."/>
            <person name="Merkel B.J."/>
            <person name="Hornburger P."/>
            <person name="Mueller R.-W."/>
            <person name="Bruemmer F."/>
            <person name="Labrenz M."/>
            <person name="Spormann A.M."/>
            <person name="Op den Camp H."/>
            <person name="Overmann J."/>
            <person name="Amann R."/>
            <person name="Jetten M.S.M."/>
            <person name="Mascher T."/>
            <person name="Medema M.H."/>
            <person name="Devos D.P."/>
            <person name="Kaster A.-K."/>
            <person name="Ovreas L."/>
            <person name="Rohde M."/>
            <person name="Galperin M.Y."/>
            <person name="Jogler C."/>
        </authorList>
    </citation>
    <scope>NUCLEOTIDE SEQUENCE [LARGE SCALE GENOMIC DNA]</scope>
    <source>
        <strain evidence="1 2">V144</strain>
    </source>
</reference>
<dbReference type="AlphaFoldDB" id="A0A517W385"/>
<dbReference type="EMBL" id="CP037920">
    <property type="protein sequence ID" value="QDT99713.1"/>
    <property type="molecule type" value="Genomic_DNA"/>
</dbReference>
<protein>
    <submittedName>
        <fullName evidence="1">Uncharacterized protein</fullName>
    </submittedName>
</protein>
<sequence length="65" mass="7027">MAVVQEKAALPVIAGLKICLLVHAMIAANLNDAASAPFRLVESHLFSDLLCQVVLKPDLLDQFKL</sequence>
<accession>A0A517W385</accession>